<proteinExistence type="predicted"/>
<evidence type="ECO:0000256" key="1">
    <source>
        <dbReference type="ARBA" id="ARBA00023125"/>
    </source>
</evidence>
<dbReference type="InterPro" id="IPR010499">
    <property type="entry name" value="AraC_E-bd"/>
</dbReference>
<keyword evidence="4" id="KW-1185">Reference proteome</keyword>
<comment type="caution">
    <text evidence="3">The sequence shown here is derived from an EMBL/GenBank/DDBJ whole genome shotgun (WGS) entry which is preliminary data.</text>
</comment>
<dbReference type="SMART" id="SM00422">
    <property type="entry name" value="HTH_MERR"/>
    <property type="match status" value="1"/>
</dbReference>
<dbReference type="Gene3D" id="1.10.1660.10">
    <property type="match status" value="1"/>
</dbReference>
<accession>A0A147KKY1</accession>
<dbReference type="Pfam" id="PF13411">
    <property type="entry name" value="MerR_1"/>
    <property type="match status" value="1"/>
</dbReference>
<sequence>MSTDLLSIGAFARLCRLSVKQLRHYDELGLLPPKRVDAATGYRYYGRDQVRDAMAIALLRGFDVPLSSIARMLGGDRGVQDAVLRAEQRRLEERIAAQRRAWQALERLVAEGLLHQEVALSREPERRLLVCSAECAPEEIGAAMGRCVEQVTAAAAGLEWSPPLWGRFPVDLRERVAVAVGVAAPTAAPVPGTRVEHLPGGLAATALHTGPYEQLFLTYQAVFAWVHERALRPRGSVYEEYLDDPRTTDPAGLRTRIVVPLHEEE</sequence>
<dbReference type="SUPFAM" id="SSF46955">
    <property type="entry name" value="Putative DNA-binding domain"/>
    <property type="match status" value="1"/>
</dbReference>
<dbReference type="PROSITE" id="PS50937">
    <property type="entry name" value="HTH_MERR_2"/>
    <property type="match status" value="1"/>
</dbReference>
<evidence type="ECO:0000313" key="3">
    <source>
        <dbReference type="EMBL" id="KUP97980.1"/>
    </source>
</evidence>
<dbReference type="PROSITE" id="PS00552">
    <property type="entry name" value="HTH_MERR_1"/>
    <property type="match status" value="1"/>
</dbReference>
<dbReference type="PANTHER" id="PTHR30204:SF97">
    <property type="entry name" value="MERR FAMILY REGULATORY PROTEIN"/>
    <property type="match status" value="1"/>
</dbReference>
<dbReference type="GO" id="GO:0003700">
    <property type="term" value="F:DNA-binding transcription factor activity"/>
    <property type="evidence" value="ECO:0007669"/>
    <property type="project" value="InterPro"/>
</dbReference>
<organism evidence="3 4">
    <name type="scientific">Thermobifida cellulosilytica TB100</name>
    <dbReference type="NCBI Taxonomy" id="665004"/>
    <lineage>
        <taxon>Bacteria</taxon>
        <taxon>Bacillati</taxon>
        <taxon>Actinomycetota</taxon>
        <taxon>Actinomycetes</taxon>
        <taxon>Streptosporangiales</taxon>
        <taxon>Nocardiopsidaceae</taxon>
        <taxon>Thermobifida</taxon>
    </lineage>
</organism>
<dbReference type="SUPFAM" id="SSF55136">
    <property type="entry name" value="Probable bacterial effector-binding domain"/>
    <property type="match status" value="1"/>
</dbReference>
<protein>
    <recommendedName>
        <fullName evidence="2">HTH merR-type domain-containing protein</fullName>
    </recommendedName>
</protein>
<feature type="domain" description="HTH merR-type" evidence="2">
    <location>
        <begin position="5"/>
        <end position="75"/>
    </location>
</feature>
<dbReference type="Proteomes" id="UP000074382">
    <property type="component" value="Unassembled WGS sequence"/>
</dbReference>
<dbReference type="OrthoDB" id="7849865at2"/>
<evidence type="ECO:0000259" key="2">
    <source>
        <dbReference type="PROSITE" id="PS50937"/>
    </source>
</evidence>
<keyword evidence="1" id="KW-0238">DNA-binding</keyword>
<dbReference type="AlphaFoldDB" id="A0A147KKY1"/>
<gene>
    <name evidence="3" type="ORF">AC529_04180</name>
</gene>
<reference evidence="4" key="1">
    <citation type="journal article" date="2017" name="Acta Aliment.">
        <title>Plant polysaccharide degrading enzyme system of Thermpbifida cellulosilytica TB100 revealed by de novo genome project data.</title>
        <authorList>
            <person name="Toth A."/>
            <person name="Baka E."/>
            <person name="Luzics S."/>
            <person name="Bata-Vidacs I."/>
            <person name="Nagy I."/>
            <person name="Balint B."/>
            <person name="Herceg R."/>
            <person name="Olasz F."/>
            <person name="Wilk T."/>
            <person name="Nagy T."/>
            <person name="Kriszt B."/>
            <person name="Nagy I."/>
            <person name="Kukolya J."/>
        </authorList>
    </citation>
    <scope>NUCLEOTIDE SEQUENCE [LARGE SCALE GENOMIC DNA]</scope>
    <source>
        <strain evidence="4">TB100</strain>
    </source>
</reference>
<dbReference type="InterPro" id="IPR011256">
    <property type="entry name" value="Reg_factor_effector_dom_sf"/>
</dbReference>
<dbReference type="EMBL" id="LGEM01000017">
    <property type="protein sequence ID" value="KUP97980.1"/>
    <property type="molecule type" value="Genomic_DNA"/>
</dbReference>
<name>A0A147KKY1_THECS</name>
<evidence type="ECO:0000313" key="4">
    <source>
        <dbReference type="Proteomes" id="UP000074382"/>
    </source>
</evidence>
<dbReference type="InterPro" id="IPR047057">
    <property type="entry name" value="MerR_fam"/>
</dbReference>
<dbReference type="PATRIC" id="fig|665004.4.peg.2953"/>
<dbReference type="InterPro" id="IPR029442">
    <property type="entry name" value="GyrI-like"/>
</dbReference>
<dbReference type="Pfam" id="PF06445">
    <property type="entry name" value="GyrI-like"/>
    <property type="match status" value="1"/>
</dbReference>
<dbReference type="SMART" id="SM00871">
    <property type="entry name" value="AraC_E_bind"/>
    <property type="match status" value="1"/>
</dbReference>
<dbReference type="STRING" id="665004.AC529_04180"/>
<dbReference type="InterPro" id="IPR009061">
    <property type="entry name" value="DNA-bd_dom_put_sf"/>
</dbReference>
<dbReference type="PANTHER" id="PTHR30204">
    <property type="entry name" value="REDOX-CYCLING DRUG-SENSING TRANSCRIPTIONAL ACTIVATOR SOXR"/>
    <property type="match status" value="1"/>
</dbReference>
<dbReference type="GO" id="GO:0003677">
    <property type="term" value="F:DNA binding"/>
    <property type="evidence" value="ECO:0007669"/>
    <property type="project" value="UniProtKB-KW"/>
</dbReference>
<dbReference type="InterPro" id="IPR000551">
    <property type="entry name" value="MerR-type_HTH_dom"/>
</dbReference>
<dbReference type="RefSeq" id="WP_068757163.1">
    <property type="nucleotide sequence ID" value="NZ_KQ950183.1"/>
</dbReference>
<dbReference type="Gene3D" id="3.20.80.10">
    <property type="entry name" value="Regulatory factor, effector binding domain"/>
    <property type="match status" value="1"/>
</dbReference>